<evidence type="ECO:0000313" key="7">
    <source>
        <dbReference type="EMBL" id="ETW12769.1"/>
    </source>
</evidence>
<dbReference type="CDD" id="cd14668">
    <property type="entry name" value="mlta_B"/>
    <property type="match status" value="1"/>
</dbReference>
<dbReference type="eggNOG" id="COG2821">
    <property type="taxonomic scope" value="Bacteria"/>
</dbReference>
<dbReference type="PANTHER" id="PTHR30124">
    <property type="entry name" value="MEMBRANE-BOUND LYTIC MUREIN TRANSGLYCOSYLASE A"/>
    <property type="match status" value="1"/>
</dbReference>
<dbReference type="GO" id="GO:0008933">
    <property type="term" value="F:peptidoglycan lytic transglycosylase activity"/>
    <property type="evidence" value="ECO:0007669"/>
    <property type="project" value="TreeGrafter"/>
</dbReference>
<organism evidence="7 8">
    <name type="scientific">Roseivivax marinus</name>
    <dbReference type="NCBI Taxonomy" id="1379903"/>
    <lineage>
        <taxon>Bacteria</taxon>
        <taxon>Pseudomonadati</taxon>
        <taxon>Pseudomonadota</taxon>
        <taxon>Alphaproteobacteria</taxon>
        <taxon>Rhodobacterales</taxon>
        <taxon>Roseobacteraceae</taxon>
        <taxon>Roseivivax</taxon>
    </lineage>
</organism>
<evidence type="ECO:0000256" key="1">
    <source>
        <dbReference type="ARBA" id="ARBA00001420"/>
    </source>
</evidence>
<keyword evidence="3" id="KW-0456">Lyase</keyword>
<dbReference type="InterPro" id="IPR005300">
    <property type="entry name" value="MltA_B"/>
</dbReference>
<evidence type="ECO:0000256" key="2">
    <source>
        <dbReference type="ARBA" id="ARBA00012587"/>
    </source>
</evidence>
<dbReference type="EMBL" id="AQQW01000005">
    <property type="protein sequence ID" value="ETW12769.1"/>
    <property type="molecule type" value="Genomic_DNA"/>
</dbReference>
<keyword evidence="8" id="KW-1185">Reference proteome</keyword>
<dbReference type="EC" id="4.2.2.n1" evidence="2"/>
<keyword evidence="4" id="KW-0961">Cell wall biogenesis/degradation</keyword>
<dbReference type="Gene3D" id="2.40.240.50">
    <property type="entry name" value="Barwin-like endoglucanases"/>
    <property type="match status" value="1"/>
</dbReference>
<dbReference type="CDD" id="cd14485">
    <property type="entry name" value="mltA_like_LT_A"/>
    <property type="match status" value="1"/>
</dbReference>
<dbReference type="PANTHER" id="PTHR30124:SF0">
    <property type="entry name" value="MEMBRANE-BOUND LYTIC MUREIN TRANSGLYCOSYLASE A"/>
    <property type="match status" value="1"/>
</dbReference>
<dbReference type="PIRSF" id="PIRSF019422">
    <property type="entry name" value="MltA"/>
    <property type="match status" value="1"/>
</dbReference>
<evidence type="ECO:0000313" key="8">
    <source>
        <dbReference type="Proteomes" id="UP000019063"/>
    </source>
</evidence>
<proteinExistence type="predicted"/>
<evidence type="ECO:0000256" key="4">
    <source>
        <dbReference type="ARBA" id="ARBA00023316"/>
    </source>
</evidence>
<dbReference type="InterPro" id="IPR026044">
    <property type="entry name" value="MltA"/>
</dbReference>
<name>W4HJ78_9RHOB</name>
<dbReference type="AlphaFoldDB" id="W4HJ78"/>
<dbReference type="Gene3D" id="2.40.40.10">
    <property type="entry name" value="RlpA-like domain"/>
    <property type="match status" value="2"/>
</dbReference>
<dbReference type="STRING" id="1379903.ATO8_09508"/>
<dbReference type="SUPFAM" id="SSF50685">
    <property type="entry name" value="Barwin-like endoglucanases"/>
    <property type="match status" value="1"/>
</dbReference>
<accession>W4HJ78</accession>
<dbReference type="RefSeq" id="WP_043844108.1">
    <property type="nucleotide sequence ID" value="NZ_AQQW01000005.1"/>
</dbReference>
<dbReference type="GO" id="GO:0004553">
    <property type="term" value="F:hydrolase activity, hydrolyzing O-glycosyl compounds"/>
    <property type="evidence" value="ECO:0007669"/>
    <property type="project" value="InterPro"/>
</dbReference>
<dbReference type="InterPro" id="IPR010611">
    <property type="entry name" value="3D_dom"/>
</dbReference>
<comment type="caution">
    <text evidence="7">The sequence shown here is derived from an EMBL/GenBank/DDBJ whole genome shotgun (WGS) entry which is preliminary data.</text>
</comment>
<dbReference type="PATRIC" id="fig|1317118.6.peg.1964"/>
<evidence type="ECO:0000256" key="5">
    <source>
        <dbReference type="ARBA" id="ARBA00030918"/>
    </source>
</evidence>
<sequence>MTARFGAVLAAWVGVLSVDSASADDAEELPAPPHHAILDFDDLDGWTEDDHAAALETFLVTCGDLRDPDWRALCGLAEDHRDDARLFFELFFRPVMVTDGARDNPEGPALFTGYFEPELTGSPEETERFRYPLYQMPDEARDAQPWLSRRDILTTDALADRDLEIAWVDDPVELFFLQIQGSGRIRFPDGRVIRVGYGGANGHEYKSIGQELVRRGTYEAHEVSADTIKNWVRENPEDGEELLFHNPSYVFFREVSEVPADRGPLGALNRSVTPMRTIAVDPEYTPLGAPVWIEKSGRTELNRLMVAQDTGSAIKGAQRADVFVGTGDEAGQEAGTFRDPGRMVVLLPIQRAYALLPDLVQ</sequence>
<feature type="domain" description="Lytic transglycosylase MltA" evidence="6">
    <location>
        <begin position="118"/>
        <end position="253"/>
    </location>
</feature>
<dbReference type="GO" id="GO:0071555">
    <property type="term" value="P:cell wall organization"/>
    <property type="evidence" value="ECO:0007669"/>
    <property type="project" value="UniProtKB-KW"/>
</dbReference>
<dbReference type="GO" id="GO:0009254">
    <property type="term" value="P:peptidoglycan turnover"/>
    <property type="evidence" value="ECO:0007669"/>
    <property type="project" value="InterPro"/>
</dbReference>
<dbReference type="InterPro" id="IPR036908">
    <property type="entry name" value="RlpA-like_sf"/>
</dbReference>
<evidence type="ECO:0000259" key="6">
    <source>
        <dbReference type="SMART" id="SM00925"/>
    </source>
</evidence>
<reference evidence="7 8" key="1">
    <citation type="journal article" date="2014" name="Antonie Van Leeuwenhoek">
        <title>Roseivivax atlanticus sp. nov., isolated from surface seawater of the Atlantic Ocean.</title>
        <authorList>
            <person name="Li G."/>
            <person name="Lai Q."/>
            <person name="Liu X."/>
            <person name="Sun F."/>
            <person name="Shao Z."/>
        </authorList>
    </citation>
    <scope>NUCLEOTIDE SEQUENCE [LARGE SCALE GENOMIC DNA]</scope>
    <source>
        <strain evidence="7 8">22II-s10s</strain>
    </source>
</reference>
<evidence type="ECO:0000256" key="3">
    <source>
        <dbReference type="ARBA" id="ARBA00023239"/>
    </source>
</evidence>
<dbReference type="Proteomes" id="UP000019063">
    <property type="component" value="Unassembled WGS sequence"/>
</dbReference>
<dbReference type="Pfam" id="PF03562">
    <property type="entry name" value="MltA"/>
    <property type="match status" value="1"/>
</dbReference>
<dbReference type="GO" id="GO:0009253">
    <property type="term" value="P:peptidoglycan catabolic process"/>
    <property type="evidence" value="ECO:0007669"/>
    <property type="project" value="TreeGrafter"/>
</dbReference>
<dbReference type="SMART" id="SM00925">
    <property type="entry name" value="MltA"/>
    <property type="match status" value="1"/>
</dbReference>
<dbReference type="GO" id="GO:0019867">
    <property type="term" value="C:outer membrane"/>
    <property type="evidence" value="ECO:0007669"/>
    <property type="project" value="InterPro"/>
</dbReference>
<comment type="catalytic activity">
    <reaction evidence="1">
        <text>Exolytic cleavage of the (1-&gt;4)-beta-glycosidic linkage between N-acetylmuramic acid (MurNAc) and N-acetylglucosamine (GlcNAc) residues in peptidoglycan, from either the reducing or the non-reducing ends of the peptidoglycan chains, with concomitant formation of a 1,6-anhydrobond in the MurNAc residue.</text>
        <dbReference type="EC" id="4.2.2.n1"/>
    </reaction>
</comment>
<gene>
    <name evidence="7" type="ORF">ATO8_09508</name>
</gene>
<dbReference type="Pfam" id="PF06725">
    <property type="entry name" value="3D"/>
    <property type="match status" value="1"/>
</dbReference>
<protein>
    <recommendedName>
        <fullName evidence="2">peptidoglycan lytic exotransglycosylase</fullName>
        <ecNumber evidence="2">4.2.2.n1</ecNumber>
    </recommendedName>
    <alternativeName>
        <fullName evidence="5">Murein hydrolase A</fullName>
    </alternativeName>
</protein>